<dbReference type="AlphaFoldDB" id="A0A446B5M6"/>
<organism evidence="4 5">
    <name type="scientific">Thermothielavioides terrestris</name>
    <dbReference type="NCBI Taxonomy" id="2587410"/>
    <lineage>
        <taxon>Eukaryota</taxon>
        <taxon>Fungi</taxon>
        <taxon>Dikarya</taxon>
        <taxon>Ascomycota</taxon>
        <taxon>Pezizomycotina</taxon>
        <taxon>Sordariomycetes</taxon>
        <taxon>Sordariomycetidae</taxon>
        <taxon>Sordariales</taxon>
        <taxon>Chaetomiaceae</taxon>
        <taxon>Thermothielavioides</taxon>
    </lineage>
</organism>
<feature type="domain" description="Peptidase C14 caspase" evidence="2">
    <location>
        <begin position="88"/>
        <end position="207"/>
    </location>
</feature>
<evidence type="ECO:0000313" key="4">
    <source>
        <dbReference type="EMBL" id="SPQ17768.1"/>
    </source>
</evidence>
<sequence>MAANGSTTRVLKDLALRRLVHPPGLSHFASNGLPPPSHDTTSAAYHVTQASFLLQLDLAVQASWAARHRSKYVDVKVLLMTWQSDDLGVEREAQALLSVFRDLYRFDCEYWQIPDRDSAREATKKVIAHMERASSSPDNLFIFYYAGHASPNPHFPGGLPTWVANRTPSSPKFDSSCIQPHLCHVDDGSPDVLLLYDSCYPANGQGPIESSKAVIELLAACGFEARAPEVGRDSFTYSLIQELASAAGRSAGISMPELHRRLICRLQSWKPNVLLARDDAGKTKVCLDKDGVPIFEPPVRRTPIHCQLSLNDRPRAIVLSPLPAPANIQEDFIDLSRQGAASSAVGVSAGPSSTATETGAAAPRIHALLRVSLVEDEFHEAEFRDWLCSAPEAAKSIKVLGVLPSCSTMLLIQVPVDVWDLLPASPAVAFVGFVRDTDTDTTARFASTATTQSPTANDPALAPTSFPKPAGSSCSERVDAGRRDKGKDRVVGFQLSQTADEKSLVEVLDLIDRALPRAFQRMREMAIPPDDRVSFAVQEVLNGQPEMAHYDDVISQPQVLKMVSFEPRKGSPPAETLSEGFSLPREVALSVRYRRFVVIANDEGYCTCVPISTYSGQACKKHGVKPAKHGIVFETGRRPRLLPGEPELGFPPVQVRLTEPGERFAKESRVNYAKLTTIEHNMLVYFIGEVVEDDLDIILSAVDLCWAKRRR</sequence>
<evidence type="ECO:0000256" key="1">
    <source>
        <dbReference type="SAM" id="MobiDB-lite"/>
    </source>
</evidence>
<dbReference type="GO" id="GO:0004197">
    <property type="term" value="F:cysteine-type endopeptidase activity"/>
    <property type="evidence" value="ECO:0007669"/>
    <property type="project" value="InterPro"/>
</dbReference>
<gene>
    <name evidence="4" type="ORF">TT172_LOCUS187</name>
</gene>
<feature type="domain" description="DUF6590" evidence="3">
    <location>
        <begin position="558"/>
        <end position="698"/>
    </location>
</feature>
<dbReference type="EMBL" id="OUUZ01000001">
    <property type="protein sequence ID" value="SPQ17768.1"/>
    <property type="molecule type" value="Genomic_DNA"/>
</dbReference>
<dbReference type="Pfam" id="PF20233">
    <property type="entry name" value="DUF6590"/>
    <property type="match status" value="1"/>
</dbReference>
<evidence type="ECO:0000313" key="5">
    <source>
        <dbReference type="Proteomes" id="UP000289323"/>
    </source>
</evidence>
<dbReference type="InterPro" id="IPR011600">
    <property type="entry name" value="Pept_C14_caspase"/>
</dbReference>
<evidence type="ECO:0000259" key="2">
    <source>
        <dbReference type="Pfam" id="PF00656"/>
    </source>
</evidence>
<dbReference type="PANTHER" id="PTHR35391:SF5">
    <property type="entry name" value="DUF6590 DOMAIN-CONTAINING PROTEIN"/>
    <property type="match status" value="1"/>
</dbReference>
<name>A0A446B5M6_9PEZI</name>
<protein>
    <submittedName>
        <fullName evidence="4">D891b05e-2cae-45ef-b186-5e52a11952a8</fullName>
    </submittedName>
</protein>
<dbReference type="GO" id="GO:0006508">
    <property type="term" value="P:proteolysis"/>
    <property type="evidence" value="ECO:0007669"/>
    <property type="project" value="InterPro"/>
</dbReference>
<dbReference type="Proteomes" id="UP000289323">
    <property type="component" value="Unassembled WGS sequence"/>
</dbReference>
<dbReference type="PANTHER" id="PTHR35391">
    <property type="entry name" value="C2H2-TYPE DOMAIN-CONTAINING PROTEIN-RELATED"/>
    <property type="match status" value="1"/>
</dbReference>
<proteinExistence type="predicted"/>
<evidence type="ECO:0000259" key="3">
    <source>
        <dbReference type="Pfam" id="PF20233"/>
    </source>
</evidence>
<dbReference type="InterPro" id="IPR046497">
    <property type="entry name" value="DUF6590"/>
</dbReference>
<dbReference type="Pfam" id="PF00656">
    <property type="entry name" value="Peptidase_C14"/>
    <property type="match status" value="1"/>
</dbReference>
<reference evidence="4 5" key="1">
    <citation type="submission" date="2018-04" db="EMBL/GenBank/DDBJ databases">
        <authorList>
            <person name="Huttner S."/>
            <person name="Dainat J."/>
        </authorList>
    </citation>
    <scope>NUCLEOTIDE SEQUENCE [LARGE SCALE GENOMIC DNA]</scope>
</reference>
<accession>A0A446B5M6</accession>
<feature type="region of interest" description="Disordered" evidence="1">
    <location>
        <begin position="447"/>
        <end position="483"/>
    </location>
</feature>